<dbReference type="EMBL" id="KK198760">
    <property type="protein sequence ID" value="KCW57940.1"/>
    <property type="molecule type" value="Genomic_DNA"/>
</dbReference>
<evidence type="ECO:0000313" key="1">
    <source>
        <dbReference type="EMBL" id="KCW57940.1"/>
    </source>
</evidence>
<dbReference type="InParanoid" id="A0A059AX03"/>
<gene>
    <name evidence="1" type="ORF">EUGRSUZ_H00678</name>
</gene>
<dbReference type="Gramene" id="KCW57940">
    <property type="protein sequence ID" value="KCW57940"/>
    <property type="gene ID" value="EUGRSUZ_H00678"/>
</dbReference>
<dbReference type="PANTHER" id="PTHR34970:SF5">
    <property type="entry name" value="PROTEIN, PUTATIVE-RELATED"/>
    <property type="match status" value="1"/>
</dbReference>
<accession>A0A059AX03</accession>
<sequence>MLRTRLLWFGLGFAATGAAISQLVWRDLWVDRYALSAEMKEKFDALEARISHLESVPSSESKPAQVLCLWFYKFVLMGCCWM</sequence>
<reference evidence="1" key="1">
    <citation type="submission" date="2013-07" db="EMBL/GenBank/DDBJ databases">
        <title>The genome of Eucalyptus grandis.</title>
        <authorList>
            <person name="Schmutz J."/>
            <person name="Hayes R."/>
            <person name="Myburg A."/>
            <person name="Tuskan G."/>
            <person name="Grattapaglia D."/>
            <person name="Rokhsar D.S."/>
        </authorList>
    </citation>
    <scope>NUCLEOTIDE SEQUENCE</scope>
    <source>
        <tissue evidence="1">Leaf extractions</tissue>
    </source>
</reference>
<name>A0A059AX03_EUCGR</name>
<dbReference type="PANTHER" id="PTHR34970">
    <property type="entry name" value="ABC TRANSPORTER A FAMILY PROTEIN"/>
    <property type="match status" value="1"/>
</dbReference>
<protein>
    <submittedName>
        <fullName evidence="1">Uncharacterized protein</fullName>
    </submittedName>
</protein>
<organism evidence="1">
    <name type="scientific">Eucalyptus grandis</name>
    <name type="common">Flooded gum</name>
    <dbReference type="NCBI Taxonomy" id="71139"/>
    <lineage>
        <taxon>Eukaryota</taxon>
        <taxon>Viridiplantae</taxon>
        <taxon>Streptophyta</taxon>
        <taxon>Embryophyta</taxon>
        <taxon>Tracheophyta</taxon>
        <taxon>Spermatophyta</taxon>
        <taxon>Magnoliopsida</taxon>
        <taxon>eudicotyledons</taxon>
        <taxon>Gunneridae</taxon>
        <taxon>Pentapetalae</taxon>
        <taxon>rosids</taxon>
        <taxon>malvids</taxon>
        <taxon>Myrtales</taxon>
        <taxon>Myrtaceae</taxon>
        <taxon>Myrtoideae</taxon>
        <taxon>Eucalypteae</taxon>
        <taxon>Eucalyptus</taxon>
    </lineage>
</organism>
<dbReference type="AlphaFoldDB" id="A0A059AX03"/>
<dbReference type="STRING" id="71139.A0A059AX03"/>
<proteinExistence type="predicted"/>
<dbReference type="OMA" id="FIYKDLW"/>